<dbReference type="Proteomes" id="UP001279734">
    <property type="component" value="Unassembled WGS sequence"/>
</dbReference>
<proteinExistence type="predicted"/>
<dbReference type="AlphaFoldDB" id="A0AAD3S0J0"/>
<accession>A0AAD3S0J0</accession>
<evidence type="ECO:0000313" key="3">
    <source>
        <dbReference type="Proteomes" id="UP001279734"/>
    </source>
</evidence>
<reference evidence="2" key="1">
    <citation type="submission" date="2023-05" db="EMBL/GenBank/DDBJ databases">
        <title>Nepenthes gracilis genome sequencing.</title>
        <authorList>
            <person name="Fukushima K."/>
        </authorList>
    </citation>
    <scope>NUCLEOTIDE SEQUENCE</scope>
    <source>
        <strain evidence="2">SING2019-196</strain>
    </source>
</reference>
<sequence length="235" mass="25252">MVGVNVARGAVLLSEVILIQSSTIFSLVGVVWGDVLFCDGVNGQEHNLLTFLSCGLVLLQHVSVAHGDPLVVGLLSASGQFEFVAPFDGSSLAVSGFVICGRPKLTAAGTRPLQTENKERSPSTYSTMADQAKKTTHPHQMNHITNCLCTKKMTIPAHSRLQNKEDSQKEASSPSFSSRFSLLSPTGTTKRAARGPRTARPTANQFIRVAAQTNRSTRTIPTTLLPAKPRVNHHP</sequence>
<protein>
    <submittedName>
        <fullName evidence="2">Uncharacterized protein</fullName>
    </submittedName>
</protein>
<feature type="compositionally biased region" description="Low complexity" evidence="1">
    <location>
        <begin position="172"/>
        <end position="203"/>
    </location>
</feature>
<evidence type="ECO:0000313" key="2">
    <source>
        <dbReference type="EMBL" id="GMH02091.1"/>
    </source>
</evidence>
<name>A0AAD3S0J0_NEPGR</name>
<comment type="caution">
    <text evidence="2">The sequence shown here is derived from an EMBL/GenBank/DDBJ whole genome shotgun (WGS) entry which is preliminary data.</text>
</comment>
<feature type="region of interest" description="Disordered" evidence="1">
    <location>
        <begin position="110"/>
        <end position="139"/>
    </location>
</feature>
<evidence type="ECO:0000256" key="1">
    <source>
        <dbReference type="SAM" id="MobiDB-lite"/>
    </source>
</evidence>
<organism evidence="2 3">
    <name type="scientific">Nepenthes gracilis</name>
    <name type="common">Slender pitcher plant</name>
    <dbReference type="NCBI Taxonomy" id="150966"/>
    <lineage>
        <taxon>Eukaryota</taxon>
        <taxon>Viridiplantae</taxon>
        <taxon>Streptophyta</taxon>
        <taxon>Embryophyta</taxon>
        <taxon>Tracheophyta</taxon>
        <taxon>Spermatophyta</taxon>
        <taxon>Magnoliopsida</taxon>
        <taxon>eudicotyledons</taxon>
        <taxon>Gunneridae</taxon>
        <taxon>Pentapetalae</taxon>
        <taxon>Caryophyllales</taxon>
        <taxon>Nepenthaceae</taxon>
        <taxon>Nepenthes</taxon>
    </lineage>
</organism>
<feature type="compositionally biased region" description="Polar residues" evidence="1">
    <location>
        <begin position="211"/>
        <end position="222"/>
    </location>
</feature>
<dbReference type="EMBL" id="BSYO01000003">
    <property type="protein sequence ID" value="GMH02091.1"/>
    <property type="molecule type" value="Genomic_DNA"/>
</dbReference>
<feature type="region of interest" description="Disordered" evidence="1">
    <location>
        <begin position="160"/>
        <end position="235"/>
    </location>
</feature>
<keyword evidence="3" id="KW-1185">Reference proteome</keyword>
<gene>
    <name evidence="2" type="ORF">Nepgr_003930</name>
</gene>